<protein>
    <submittedName>
        <fullName evidence="1">Uncharacterized protein</fullName>
    </submittedName>
</protein>
<dbReference type="RefSeq" id="WP_036781659.1">
    <property type="nucleotide sequence ID" value="NZ_CAWLTM010000051.1"/>
</dbReference>
<organism evidence="1 2">
    <name type="scientific">Photorhabdus aegyptia</name>
    <dbReference type="NCBI Taxonomy" id="2805098"/>
    <lineage>
        <taxon>Bacteria</taxon>
        <taxon>Pseudomonadati</taxon>
        <taxon>Pseudomonadota</taxon>
        <taxon>Gammaproteobacteria</taxon>
        <taxon>Enterobacterales</taxon>
        <taxon>Morganellaceae</taxon>
        <taxon>Photorhabdus</taxon>
    </lineage>
</organism>
<comment type="caution">
    <text evidence="1">The sequence shown here is derived from an EMBL/GenBank/DDBJ whole genome shotgun (WGS) entry which is preliminary data.</text>
</comment>
<reference evidence="1 2" key="1">
    <citation type="submission" date="2014-03" db="EMBL/GenBank/DDBJ databases">
        <title>Draft Genome of Photorhabdus luminescens BA1, an Egyptian Isolate.</title>
        <authorList>
            <person name="Ghazal S."/>
            <person name="Hurst S.G.IV."/>
            <person name="Morris K."/>
            <person name="Thomas K."/>
            <person name="Tisa L.S."/>
        </authorList>
    </citation>
    <scope>NUCLEOTIDE SEQUENCE [LARGE SCALE GENOMIC DNA]</scope>
    <source>
        <strain evidence="1 2">BA1</strain>
    </source>
</reference>
<gene>
    <name evidence="1" type="ORF">BA1DRAFT_03550</name>
</gene>
<dbReference type="PATRIC" id="fig|1393736.3.peg.3621"/>
<dbReference type="EMBL" id="JFGV01000064">
    <property type="protein sequence ID" value="EYU13932.1"/>
    <property type="molecule type" value="Genomic_DNA"/>
</dbReference>
<dbReference type="Proteomes" id="UP000023464">
    <property type="component" value="Unassembled WGS sequence"/>
</dbReference>
<accession>A0A022PCR7</accession>
<proteinExistence type="predicted"/>
<keyword evidence="2" id="KW-1185">Reference proteome</keyword>
<sequence>MSQSKFTQPKWRELFEQQKTSALTIQQFCQQTGIICGSETGTGETKNGESRYRAEFNPVVIPNRASDQGIKFGKDFAHPGTVITL</sequence>
<dbReference type="AlphaFoldDB" id="A0A022PCR7"/>
<evidence type="ECO:0000313" key="2">
    <source>
        <dbReference type="Proteomes" id="UP000023464"/>
    </source>
</evidence>
<name>A0A022PCR7_9GAMM</name>
<evidence type="ECO:0000313" key="1">
    <source>
        <dbReference type="EMBL" id="EYU13932.1"/>
    </source>
</evidence>